<sequence>MKSFKVSIILPVYNVEKYLSACLDSLLAQTLEEIEIVAVNDGSTDGSLQILQAYQSLNPEKLFIFSTENHGVSRARNYGFAHSHGEYVWFVDSDDFVEPDACRLLYEKATADGNDLVLFRYYNVDSETGVRKEYIASCHNQNFRVADKPYELPAISPYPWIKFIHRDLFNGLCFPEGIRFEDLPVAYLLAVKARSIGYVDQCFYNYRKNVGFLSRLTPSTLHIRNAIIFMKEEMEKLGLFEQYQTELDFIAVRHFFYRFWKLLTNYETDQKELKLQLINELFDYMESNIPDWENNHYVRYSLPPHIGRLLCLYGSRQEMISFVEACNGMTVQQQKAWIKDYKLSHKTSPSYQPAEMIHREKTSSQFYGFAYTGSLAPDPEQILLEASRGKEIPTWILKLLVHLLRNFGEHQIIVSLTKEKHALFQALLNRYLSDSTALSENITLVCPDSEEYGKALALSGYVITDGPLPYYFRKEEGQFVLLYCGHNLYPETVLNTPDSTADTGLWQHTMFMADCLYFNNVQNRDIYLQECMTANICKTPYIIGSSTHIPVIPNESHREKLRRSLQMDSMQTILYAPLLPGSYIADTEQTFRNFMAALYIFDCELSDHQVLYLHLDHEREIDFSEFRHIKEMPKDFDVPDFAAACDIFISDYHNALSARFTTGTQILRFLCGTFLRHENATSDHQTVPAAPVLQETTSCLPESSGACLKNHSCNLHSTLCDIFHPEYPAFDNVPELVRYIGQLELMSEKMATNEALHSAPFDQFTSDTDRVFDFQEHNWNSSEKSSLQMENNHDLQAAKDSPEEATISEESPQYLLTDIADSLLNGRPLPYYAPASSDDVPAPRTRVLFFTGRKLSQNLVRDFNTLAAQAPEKEFWLAYNDFRNTDSAKYLAQLSPDCSSLPLKPDPEKGNRWKLASVLTSRMGLFSFYPLSHILDLGKEEYKKCMGETRFDEVVITSTDSIKTVATLLAAAPKASYTFDTFNPERYSTSRPYRHQIAFLCRMLKDTGSLELPAELTGLKLTQSSGKNKDKGML</sequence>
<dbReference type="Proteomes" id="UP001644719">
    <property type="component" value="Unassembled WGS sequence"/>
</dbReference>
<dbReference type="PANTHER" id="PTHR22916">
    <property type="entry name" value="GLYCOSYLTRANSFERASE"/>
    <property type="match status" value="1"/>
</dbReference>
<dbReference type="EMBL" id="JAAITS010000117">
    <property type="protein sequence ID" value="NSG87773.1"/>
    <property type="molecule type" value="Genomic_DNA"/>
</dbReference>
<dbReference type="Pfam" id="PF00535">
    <property type="entry name" value="Glycos_transf_2"/>
    <property type="match status" value="1"/>
</dbReference>
<name>A0ABX2HEY5_9FIRM</name>
<protein>
    <submittedName>
        <fullName evidence="4">Glycosyltransferase family 2 protein</fullName>
    </submittedName>
</protein>
<evidence type="ECO:0000259" key="3">
    <source>
        <dbReference type="Pfam" id="PF00535"/>
    </source>
</evidence>
<evidence type="ECO:0000256" key="2">
    <source>
        <dbReference type="ARBA" id="ARBA00022679"/>
    </source>
</evidence>
<dbReference type="Gene3D" id="3.40.50.12580">
    <property type="match status" value="1"/>
</dbReference>
<comment type="caution">
    <text evidence="4">The sequence shown here is derived from an EMBL/GenBank/DDBJ whole genome shotgun (WGS) entry which is preliminary data.</text>
</comment>
<dbReference type="SUPFAM" id="SSF53448">
    <property type="entry name" value="Nucleotide-diphospho-sugar transferases"/>
    <property type="match status" value="1"/>
</dbReference>
<dbReference type="InterPro" id="IPR001173">
    <property type="entry name" value="Glyco_trans_2-like"/>
</dbReference>
<dbReference type="CDD" id="cd00761">
    <property type="entry name" value="Glyco_tranf_GTA_type"/>
    <property type="match status" value="1"/>
</dbReference>
<dbReference type="Gene3D" id="3.40.50.11820">
    <property type="match status" value="1"/>
</dbReference>
<accession>A0ABX2HEY5</accession>
<dbReference type="InterPro" id="IPR029044">
    <property type="entry name" value="Nucleotide-diphossugar_trans"/>
</dbReference>
<keyword evidence="5" id="KW-1185">Reference proteome</keyword>
<proteinExistence type="predicted"/>
<dbReference type="Gene3D" id="3.90.550.10">
    <property type="entry name" value="Spore Coat Polysaccharide Biosynthesis Protein SpsA, Chain A"/>
    <property type="match status" value="1"/>
</dbReference>
<keyword evidence="2" id="KW-0808">Transferase</keyword>
<reference evidence="4 5" key="1">
    <citation type="journal article" date="2020" name="Cell Host Microbe">
        <title>Functional and Genomic Variation between Human-Derived Isolates of Lachnospiraceae Reveals Inter- and Intra-Species Diversity.</title>
        <authorList>
            <person name="Sorbara M.T."/>
            <person name="Littmann E.R."/>
            <person name="Fontana E."/>
            <person name="Moody T.U."/>
            <person name="Kohout C.E."/>
            <person name="Gjonbalaj M."/>
            <person name="Eaton V."/>
            <person name="Seok R."/>
            <person name="Leiner I.M."/>
            <person name="Pamer E.G."/>
        </authorList>
    </citation>
    <scope>NUCLEOTIDE SEQUENCE [LARGE SCALE GENOMIC DNA]</scope>
    <source>
        <strain evidence="4 5">MSK.17.74</strain>
    </source>
</reference>
<evidence type="ECO:0000313" key="5">
    <source>
        <dbReference type="Proteomes" id="UP001644719"/>
    </source>
</evidence>
<dbReference type="PANTHER" id="PTHR22916:SF51">
    <property type="entry name" value="GLYCOSYLTRANSFERASE EPSH-RELATED"/>
    <property type="match status" value="1"/>
</dbReference>
<dbReference type="InterPro" id="IPR043149">
    <property type="entry name" value="TagF_N"/>
</dbReference>
<dbReference type="InterPro" id="IPR043148">
    <property type="entry name" value="TagF_C"/>
</dbReference>
<gene>
    <name evidence="4" type="ORF">G5B17_20830</name>
</gene>
<evidence type="ECO:0000256" key="1">
    <source>
        <dbReference type="ARBA" id="ARBA00022676"/>
    </source>
</evidence>
<evidence type="ECO:0000313" key="4">
    <source>
        <dbReference type="EMBL" id="NSG87773.1"/>
    </source>
</evidence>
<feature type="domain" description="Glycosyltransferase 2-like" evidence="3">
    <location>
        <begin position="7"/>
        <end position="137"/>
    </location>
</feature>
<keyword evidence="1" id="KW-0328">Glycosyltransferase</keyword>
<organism evidence="4 5">
    <name type="scientific">Blautia faecis</name>
    <dbReference type="NCBI Taxonomy" id="871665"/>
    <lineage>
        <taxon>Bacteria</taxon>
        <taxon>Bacillati</taxon>
        <taxon>Bacillota</taxon>
        <taxon>Clostridia</taxon>
        <taxon>Lachnospirales</taxon>
        <taxon>Lachnospiraceae</taxon>
        <taxon>Blautia</taxon>
    </lineage>
</organism>